<proteinExistence type="inferred from homology"/>
<feature type="domain" description="Anti-sigma-28 factor FlgM C-terminal" evidence="7">
    <location>
        <begin position="35"/>
        <end position="89"/>
    </location>
</feature>
<keyword evidence="5" id="KW-0805">Transcription regulation</keyword>
<keyword evidence="3" id="KW-0678">Repressor</keyword>
<accession>A0A101HSK3</accession>
<protein>
    <recommendedName>
        <fullName evidence="2">Negative regulator of flagellin synthesis</fullName>
    </recommendedName>
</protein>
<dbReference type="SUPFAM" id="SSF101498">
    <property type="entry name" value="Anti-sigma factor FlgM"/>
    <property type="match status" value="1"/>
</dbReference>
<dbReference type="AlphaFoldDB" id="A0A101HSK3"/>
<keyword evidence="8" id="KW-0969">Cilium</keyword>
<comment type="caution">
    <text evidence="8">The sequence shown here is derived from an EMBL/GenBank/DDBJ whole genome shotgun (WGS) entry which is preliminary data.</text>
</comment>
<gene>
    <name evidence="8" type="ORF">XD97_0479</name>
</gene>
<evidence type="ECO:0000256" key="4">
    <source>
        <dbReference type="ARBA" id="ARBA00022795"/>
    </source>
</evidence>
<evidence type="ECO:0000313" key="9">
    <source>
        <dbReference type="Proteomes" id="UP000054705"/>
    </source>
</evidence>
<evidence type="ECO:0000313" key="8">
    <source>
        <dbReference type="EMBL" id="KUK82208.1"/>
    </source>
</evidence>
<evidence type="ECO:0000256" key="3">
    <source>
        <dbReference type="ARBA" id="ARBA00022491"/>
    </source>
</evidence>
<keyword evidence="6" id="KW-0804">Transcription</keyword>
<evidence type="ECO:0000256" key="6">
    <source>
        <dbReference type="ARBA" id="ARBA00023163"/>
    </source>
</evidence>
<organism evidence="8 9">
    <name type="scientific">Pelotomaculum thermopropionicum</name>
    <dbReference type="NCBI Taxonomy" id="110500"/>
    <lineage>
        <taxon>Bacteria</taxon>
        <taxon>Bacillati</taxon>
        <taxon>Bacillota</taxon>
        <taxon>Clostridia</taxon>
        <taxon>Eubacteriales</taxon>
        <taxon>Desulfotomaculaceae</taxon>
        <taxon>Pelotomaculum</taxon>
    </lineage>
</organism>
<dbReference type="InterPro" id="IPR035890">
    <property type="entry name" value="Anti-sigma-28_factor_FlgM_sf"/>
</dbReference>
<evidence type="ECO:0000256" key="1">
    <source>
        <dbReference type="ARBA" id="ARBA00005322"/>
    </source>
</evidence>
<reference evidence="9" key="1">
    <citation type="journal article" date="2015" name="MBio">
        <title>Genome-Resolved Metagenomic Analysis Reveals Roles for Candidate Phyla and Other Microbial Community Members in Biogeochemical Transformations in Oil Reservoirs.</title>
        <authorList>
            <person name="Hu P."/>
            <person name="Tom L."/>
            <person name="Singh A."/>
            <person name="Thomas B.C."/>
            <person name="Baker B.J."/>
            <person name="Piceno Y.M."/>
            <person name="Andersen G.L."/>
            <person name="Banfield J.F."/>
        </authorList>
    </citation>
    <scope>NUCLEOTIDE SEQUENCE [LARGE SCALE GENOMIC DNA]</scope>
</reference>
<dbReference type="NCBIfam" id="TIGR03824">
    <property type="entry name" value="FlgM_jcvi"/>
    <property type="match status" value="1"/>
</dbReference>
<dbReference type="EMBL" id="LGGS01000104">
    <property type="protein sequence ID" value="KUK82208.1"/>
    <property type="molecule type" value="Genomic_DNA"/>
</dbReference>
<dbReference type="Pfam" id="PF04316">
    <property type="entry name" value="FlgM"/>
    <property type="match status" value="1"/>
</dbReference>
<dbReference type="Proteomes" id="UP000054705">
    <property type="component" value="Unassembled WGS sequence"/>
</dbReference>
<keyword evidence="4" id="KW-1005">Bacterial flagellum biogenesis</keyword>
<keyword evidence="8" id="KW-0966">Cell projection</keyword>
<dbReference type="GO" id="GO:0044781">
    <property type="term" value="P:bacterial-type flagellum organization"/>
    <property type="evidence" value="ECO:0007669"/>
    <property type="project" value="UniProtKB-KW"/>
</dbReference>
<comment type="similarity">
    <text evidence="1">Belongs to the FlgM family.</text>
</comment>
<dbReference type="GO" id="GO:0045892">
    <property type="term" value="P:negative regulation of DNA-templated transcription"/>
    <property type="evidence" value="ECO:0007669"/>
    <property type="project" value="InterPro"/>
</dbReference>
<dbReference type="Gene3D" id="6.10.140.30">
    <property type="entry name" value="Anti-sigma-28 factor FlgM"/>
    <property type="match status" value="1"/>
</dbReference>
<evidence type="ECO:0000256" key="5">
    <source>
        <dbReference type="ARBA" id="ARBA00023015"/>
    </source>
</evidence>
<dbReference type="InterPro" id="IPR031316">
    <property type="entry name" value="FlgM_C"/>
</dbReference>
<sequence length="97" mass="10943">MKIYGAGGIDPVRAYNHQVKRKKEEITKDVAPQSDSLEISREAKEIQAFKNALAELSGVREDLVRSLKQRIETGSYQPDAEKIADGMLEERLLDQEV</sequence>
<evidence type="ECO:0000256" key="2">
    <source>
        <dbReference type="ARBA" id="ARBA00017823"/>
    </source>
</evidence>
<evidence type="ECO:0000259" key="7">
    <source>
        <dbReference type="Pfam" id="PF04316"/>
    </source>
</evidence>
<dbReference type="InterPro" id="IPR007412">
    <property type="entry name" value="FlgM"/>
</dbReference>
<keyword evidence="8" id="KW-0282">Flagellum</keyword>
<name>A0A101HSK3_9FIRM</name>